<proteinExistence type="predicted"/>
<dbReference type="AlphaFoldDB" id="A0A1M6K374"/>
<name>A0A1M6K374_9ACTN</name>
<dbReference type="RefSeq" id="WP_073189201.1">
    <property type="nucleotide sequence ID" value="NZ_FQZG01000056.1"/>
</dbReference>
<gene>
    <name evidence="2" type="ORF">SAMN02745244_02722</name>
</gene>
<reference evidence="2 3" key="1">
    <citation type="submission" date="2016-11" db="EMBL/GenBank/DDBJ databases">
        <authorList>
            <person name="Jaros S."/>
            <person name="Januszkiewicz K."/>
            <person name="Wedrychowicz H."/>
        </authorList>
    </citation>
    <scope>NUCLEOTIDE SEQUENCE [LARGE SCALE GENOMIC DNA]</scope>
    <source>
        <strain evidence="2 3">DSM 12906</strain>
    </source>
</reference>
<dbReference type="InterPro" id="IPR024983">
    <property type="entry name" value="CHAT_dom"/>
</dbReference>
<keyword evidence="3" id="KW-1185">Reference proteome</keyword>
<sequence>MPTSATSYYDHARVALVEHRIEEADDALTRALAACGPDDVELAFRVRISRTWIVFERSGLDSAGRVIREIRAEADAAGLAAMVATADVQLGTLLARAGDLTAAWRELSRVDPELLPGSDRPRFLLNRGTLASELGRLDEAVADLSEAALGDKGTPIADMSRHNLGWVQFLRGDLPAALRAMGEADPPGADVDHDIARLDRARVLLEAGLAGEALDLLQTVSRSTALNQAEVDLERARAQVLLGDRATAARLALASAERFMARGEPVGQRRSETVALLAQPDPAPALSLWRESSAAGDWWVAQQCAAVAVGSWNDHPGSPPARLLRDAESLSRSPVLSRMMTGQLSLARFAVHQGRLTEARRRLKATSRRLLEEQLRFASLDLRAALAIHGYEMAFLELSLAERLRKGRADALIDASERWRAVTRPSPRVTPVPDPALAEAATRLRRLRTEFAADGGNLGLATAVNEAERELQQLSWTSRYDVPAQGMPLAPTTLRQVARSEGVTMAVCLPRGTETWAVVLGGRQTKLVRLGRTETLTALVTATHADLTARAVLPPGHPMLATVEASLGARLATLRTALISPLGQGIGQLLVVPTLALTGVPWTALAPGPVAVSPTASSWFLGRRLVAEPRVAALSGPGLASADLEAENVRRCWSSEGPVPTLADALSGFDVVHVAAHGTHRSDNPLFSSLHLAEGDVVAHELEGLPLRASHVVLSACEVGRSAARPGDQPLGLTSTLLSAGVACVVAPVAPVNDQLAARVMHRYHRGLAAGGEASVALRDAAAGDPSAGAFVCFGSPWKVG</sequence>
<dbReference type="OrthoDB" id="9761935at2"/>
<dbReference type="InterPro" id="IPR011990">
    <property type="entry name" value="TPR-like_helical_dom_sf"/>
</dbReference>
<dbReference type="Gene3D" id="1.25.40.10">
    <property type="entry name" value="Tetratricopeptide repeat domain"/>
    <property type="match status" value="1"/>
</dbReference>
<dbReference type="Proteomes" id="UP000184512">
    <property type="component" value="Unassembled WGS sequence"/>
</dbReference>
<organism evidence="2 3">
    <name type="scientific">Tessaracoccus bendigoensis DSM 12906</name>
    <dbReference type="NCBI Taxonomy" id="1123357"/>
    <lineage>
        <taxon>Bacteria</taxon>
        <taxon>Bacillati</taxon>
        <taxon>Actinomycetota</taxon>
        <taxon>Actinomycetes</taxon>
        <taxon>Propionibacteriales</taxon>
        <taxon>Propionibacteriaceae</taxon>
        <taxon>Tessaracoccus</taxon>
    </lineage>
</organism>
<dbReference type="Pfam" id="PF12770">
    <property type="entry name" value="CHAT"/>
    <property type="match status" value="1"/>
</dbReference>
<feature type="domain" description="CHAT" evidence="1">
    <location>
        <begin position="658"/>
        <end position="781"/>
    </location>
</feature>
<evidence type="ECO:0000313" key="3">
    <source>
        <dbReference type="Proteomes" id="UP000184512"/>
    </source>
</evidence>
<dbReference type="STRING" id="1123357.SAMN02745244_02722"/>
<dbReference type="EMBL" id="FQZG01000056">
    <property type="protein sequence ID" value="SHJ53433.1"/>
    <property type="molecule type" value="Genomic_DNA"/>
</dbReference>
<protein>
    <submittedName>
        <fullName evidence="2">CHAT domain-containing protein</fullName>
    </submittedName>
</protein>
<evidence type="ECO:0000313" key="2">
    <source>
        <dbReference type="EMBL" id="SHJ53433.1"/>
    </source>
</evidence>
<evidence type="ECO:0000259" key="1">
    <source>
        <dbReference type="Pfam" id="PF12770"/>
    </source>
</evidence>
<accession>A0A1M6K374</accession>
<dbReference type="SUPFAM" id="SSF48452">
    <property type="entry name" value="TPR-like"/>
    <property type="match status" value="1"/>
</dbReference>